<evidence type="ECO:0000256" key="5">
    <source>
        <dbReference type="ARBA" id="ARBA00023098"/>
    </source>
</evidence>
<gene>
    <name evidence="7" type="ORF">DLM65_03500</name>
</gene>
<evidence type="ECO:0000256" key="2">
    <source>
        <dbReference type="ARBA" id="ARBA00022603"/>
    </source>
</evidence>
<name>A0A2W5ZIF6_9BACT</name>
<accession>A0A2W5ZIF6</accession>
<dbReference type="InterPro" id="IPR050723">
    <property type="entry name" value="CFA/CMAS"/>
</dbReference>
<dbReference type="PIRSF" id="PIRSF003085">
    <property type="entry name" value="CMAS"/>
    <property type="match status" value="1"/>
</dbReference>
<feature type="active site" evidence="6">
    <location>
        <position position="391"/>
    </location>
</feature>
<evidence type="ECO:0000256" key="6">
    <source>
        <dbReference type="PIRSR" id="PIRSR003085-1"/>
    </source>
</evidence>
<dbReference type="InterPro" id="IPR003333">
    <property type="entry name" value="CMAS"/>
</dbReference>
<keyword evidence="3" id="KW-0808">Transferase</keyword>
<dbReference type="CDD" id="cd02440">
    <property type="entry name" value="AdoMet_MTases"/>
    <property type="match status" value="1"/>
</dbReference>
<dbReference type="Proteomes" id="UP000248724">
    <property type="component" value="Unassembled WGS sequence"/>
</dbReference>
<organism evidence="7 8">
    <name type="scientific">Candidatus Aeolococcus gillhamiae</name>
    <dbReference type="NCBI Taxonomy" id="3127015"/>
    <lineage>
        <taxon>Bacteria</taxon>
        <taxon>Bacillati</taxon>
        <taxon>Candidatus Dormiibacterota</taxon>
        <taxon>Candidatus Dormibacteria</taxon>
        <taxon>Candidatus Aeolococcales</taxon>
        <taxon>Candidatus Aeolococcaceae</taxon>
        <taxon>Candidatus Aeolococcus</taxon>
    </lineage>
</organism>
<proteinExistence type="inferred from homology"/>
<evidence type="ECO:0000256" key="4">
    <source>
        <dbReference type="ARBA" id="ARBA00022691"/>
    </source>
</evidence>
<dbReference type="PANTHER" id="PTHR43667">
    <property type="entry name" value="CYCLOPROPANE-FATTY-ACYL-PHOSPHOLIPID SYNTHASE"/>
    <property type="match status" value="1"/>
</dbReference>
<sequence>MTAVAPSLRSAPTLSELPRIDAAVRAVALRVFSSIRNGELEIVEDGGLRHRFGSMATFPVRAVLRVHRASFYRSLLRGSIGAARSYAEGAWDCDDLVAVVRLAIRNLDTLDRVQAAINPLLRPLRNAGEWLHRNTRERSRENIGQHYDIGNDLFELMLDDTMSYSSGIFESAHSTLQEASIAKIDRLCRKLQLGPSDHLVEIGSGWGGLAVYAAQTYGCRVTTTTISTEQHRLARERVRRHGVEDRVTVLLEDYRDLRGRFTKLVSVEMIEAIGWRYFGTYFEVCNRLLTADGLAAIQAICQPHRSFLATRGTSTFINAHVFPGGICPSLESLIDAAEKSDLQLVDLEDITSSYPLTLAAWRANFLGNAGRLDPRFDERFRRFWVLYLSLCEAGFTERRISDVQLLFAKAAFPADRLPRWAGPAGAAAAVA</sequence>
<dbReference type="PANTHER" id="PTHR43667:SF2">
    <property type="entry name" value="FATTY ACID C-METHYL TRANSFERASE"/>
    <property type="match status" value="1"/>
</dbReference>
<dbReference type="EMBL" id="QHBU01000064">
    <property type="protein sequence ID" value="PZR82606.1"/>
    <property type="molecule type" value="Genomic_DNA"/>
</dbReference>
<dbReference type="GO" id="GO:0008168">
    <property type="term" value="F:methyltransferase activity"/>
    <property type="evidence" value="ECO:0007669"/>
    <property type="project" value="UniProtKB-KW"/>
</dbReference>
<protein>
    <submittedName>
        <fullName evidence="7">SAM-dependent methyltransferase</fullName>
    </submittedName>
</protein>
<reference evidence="7 8" key="1">
    <citation type="journal article" date="2017" name="Nature">
        <title>Atmospheric trace gases support primary production in Antarctic desert surface soil.</title>
        <authorList>
            <person name="Ji M."/>
            <person name="Greening C."/>
            <person name="Vanwonterghem I."/>
            <person name="Carere C.R."/>
            <person name="Bay S.K."/>
            <person name="Steen J.A."/>
            <person name="Montgomery K."/>
            <person name="Lines T."/>
            <person name="Beardall J."/>
            <person name="van Dorst J."/>
            <person name="Snape I."/>
            <person name="Stott M.B."/>
            <person name="Hugenholtz P."/>
            <person name="Ferrari B.C."/>
        </authorList>
    </citation>
    <scope>NUCLEOTIDE SEQUENCE [LARGE SCALE GENOMIC DNA]</scope>
    <source>
        <strain evidence="7">RRmetagenome_bin12</strain>
    </source>
</reference>
<dbReference type="GO" id="GO:0008610">
    <property type="term" value="P:lipid biosynthetic process"/>
    <property type="evidence" value="ECO:0007669"/>
    <property type="project" value="InterPro"/>
</dbReference>
<dbReference type="AlphaFoldDB" id="A0A2W5ZIF6"/>
<keyword evidence="4" id="KW-0949">S-adenosyl-L-methionine</keyword>
<dbReference type="Gene3D" id="3.40.50.150">
    <property type="entry name" value="Vaccinia Virus protein VP39"/>
    <property type="match status" value="1"/>
</dbReference>
<dbReference type="SUPFAM" id="SSF53335">
    <property type="entry name" value="S-adenosyl-L-methionine-dependent methyltransferases"/>
    <property type="match status" value="1"/>
</dbReference>
<evidence type="ECO:0000256" key="3">
    <source>
        <dbReference type="ARBA" id="ARBA00022679"/>
    </source>
</evidence>
<keyword evidence="2 7" id="KW-0489">Methyltransferase</keyword>
<keyword evidence="5" id="KW-0443">Lipid metabolism</keyword>
<comment type="similarity">
    <text evidence="1">Belongs to the CFA/CMAS family.</text>
</comment>
<dbReference type="InterPro" id="IPR029063">
    <property type="entry name" value="SAM-dependent_MTases_sf"/>
</dbReference>
<evidence type="ECO:0000313" key="7">
    <source>
        <dbReference type="EMBL" id="PZR82606.1"/>
    </source>
</evidence>
<feature type="non-terminal residue" evidence="7">
    <location>
        <position position="431"/>
    </location>
</feature>
<dbReference type="GO" id="GO:0032259">
    <property type="term" value="P:methylation"/>
    <property type="evidence" value="ECO:0007669"/>
    <property type="project" value="UniProtKB-KW"/>
</dbReference>
<dbReference type="Pfam" id="PF02353">
    <property type="entry name" value="CMAS"/>
    <property type="match status" value="1"/>
</dbReference>
<evidence type="ECO:0000256" key="1">
    <source>
        <dbReference type="ARBA" id="ARBA00010815"/>
    </source>
</evidence>
<comment type="caution">
    <text evidence="7">The sequence shown here is derived from an EMBL/GenBank/DDBJ whole genome shotgun (WGS) entry which is preliminary data.</text>
</comment>
<evidence type="ECO:0000313" key="8">
    <source>
        <dbReference type="Proteomes" id="UP000248724"/>
    </source>
</evidence>